<evidence type="ECO:0000313" key="1">
    <source>
        <dbReference type="EMBL" id="KAJ1145059.1"/>
    </source>
</evidence>
<protein>
    <submittedName>
        <fullName evidence="1">Uncharacterized protein</fullName>
    </submittedName>
</protein>
<evidence type="ECO:0000313" key="2">
    <source>
        <dbReference type="Proteomes" id="UP001066276"/>
    </source>
</evidence>
<dbReference type="Proteomes" id="UP001066276">
    <property type="component" value="Chromosome 6"/>
</dbReference>
<name>A0AAV7QYX4_PLEWA</name>
<sequence>MGSSGSLGEQQPGTTDAAVESAALRWKVPAAHGGVEDCDSRGHQDNDALIETAIDPFGQLWRSGAAVSDRRYAQCVS</sequence>
<dbReference type="EMBL" id="JANPWB010000010">
    <property type="protein sequence ID" value="KAJ1145059.1"/>
    <property type="molecule type" value="Genomic_DNA"/>
</dbReference>
<accession>A0AAV7QYX4</accession>
<comment type="caution">
    <text evidence="1">The sequence shown here is derived from an EMBL/GenBank/DDBJ whole genome shotgun (WGS) entry which is preliminary data.</text>
</comment>
<dbReference type="AlphaFoldDB" id="A0AAV7QYX4"/>
<organism evidence="1 2">
    <name type="scientific">Pleurodeles waltl</name>
    <name type="common">Iberian ribbed newt</name>
    <dbReference type="NCBI Taxonomy" id="8319"/>
    <lineage>
        <taxon>Eukaryota</taxon>
        <taxon>Metazoa</taxon>
        <taxon>Chordata</taxon>
        <taxon>Craniata</taxon>
        <taxon>Vertebrata</taxon>
        <taxon>Euteleostomi</taxon>
        <taxon>Amphibia</taxon>
        <taxon>Batrachia</taxon>
        <taxon>Caudata</taxon>
        <taxon>Salamandroidea</taxon>
        <taxon>Salamandridae</taxon>
        <taxon>Pleurodelinae</taxon>
        <taxon>Pleurodeles</taxon>
    </lineage>
</organism>
<gene>
    <name evidence="1" type="ORF">NDU88_011351</name>
</gene>
<proteinExistence type="predicted"/>
<reference evidence="1" key="1">
    <citation type="journal article" date="2022" name="bioRxiv">
        <title>Sequencing and chromosome-scale assembly of the giantPleurodeles waltlgenome.</title>
        <authorList>
            <person name="Brown T."/>
            <person name="Elewa A."/>
            <person name="Iarovenko S."/>
            <person name="Subramanian E."/>
            <person name="Araus A.J."/>
            <person name="Petzold A."/>
            <person name="Susuki M."/>
            <person name="Suzuki K.-i.T."/>
            <person name="Hayashi T."/>
            <person name="Toyoda A."/>
            <person name="Oliveira C."/>
            <person name="Osipova E."/>
            <person name="Leigh N.D."/>
            <person name="Simon A."/>
            <person name="Yun M.H."/>
        </authorList>
    </citation>
    <scope>NUCLEOTIDE SEQUENCE</scope>
    <source>
        <strain evidence="1">20211129_DDA</strain>
        <tissue evidence="1">Liver</tissue>
    </source>
</reference>
<keyword evidence="2" id="KW-1185">Reference proteome</keyword>